<protein>
    <submittedName>
        <fullName evidence="2">Putative auto-transporter adhesin, head GIN domain</fullName>
    </submittedName>
</protein>
<dbReference type="Gene3D" id="2.160.20.120">
    <property type="match status" value="1"/>
</dbReference>
<feature type="domain" description="Putative auto-transporter adhesin head GIN" evidence="1">
    <location>
        <begin position="43"/>
        <end position="236"/>
    </location>
</feature>
<dbReference type="STRING" id="216903.SAMN05444371_2161"/>
<evidence type="ECO:0000313" key="2">
    <source>
        <dbReference type="EMBL" id="SHK37900.1"/>
    </source>
</evidence>
<organism evidence="2 3">
    <name type="scientific">Epilithonimonas mollis</name>
    <dbReference type="NCBI Taxonomy" id="216903"/>
    <lineage>
        <taxon>Bacteria</taxon>
        <taxon>Pseudomonadati</taxon>
        <taxon>Bacteroidota</taxon>
        <taxon>Flavobacteriia</taxon>
        <taxon>Flavobacteriales</taxon>
        <taxon>Weeksellaceae</taxon>
        <taxon>Chryseobacterium group</taxon>
        <taxon>Epilithonimonas</taxon>
    </lineage>
</organism>
<dbReference type="Pfam" id="PF10988">
    <property type="entry name" value="DUF2807"/>
    <property type="match status" value="1"/>
</dbReference>
<name>A0A1M6RZT7_9FLAO</name>
<sequence length="256" mass="27754">MQKLLLLLITMIIGFFTSVTVMKGQDFRNKKGVLETKTIVLEHFDRIDSDMVFDVEVKRSNEEKALITSNYMRFLDIKVKNNVLQIGYKRNQSMENVDTKIVIYAKDVKSVSASVGSVVKIKDNFNIEKFYTESGGKIFADSDAVQVSVSTQSGGYFSGTLNTENLSLNAQSGSLIEIKGKIGTAKIISEGASKILAGKTNISIANVTAESASSVNISVSKQLTASASSMAKIRYKTLSGIKFSAARDSGGTIDSI</sequence>
<proteinExistence type="predicted"/>
<gene>
    <name evidence="2" type="ORF">SAMN05444371_2161</name>
</gene>
<dbReference type="InterPro" id="IPR021255">
    <property type="entry name" value="DUF2807"/>
</dbReference>
<dbReference type="Proteomes" id="UP000184498">
    <property type="component" value="Unassembled WGS sequence"/>
</dbReference>
<dbReference type="OrthoDB" id="1454144at2"/>
<reference evidence="3" key="1">
    <citation type="submission" date="2016-11" db="EMBL/GenBank/DDBJ databases">
        <authorList>
            <person name="Varghese N."/>
            <person name="Submissions S."/>
        </authorList>
    </citation>
    <scope>NUCLEOTIDE SEQUENCE [LARGE SCALE GENOMIC DNA]</scope>
    <source>
        <strain evidence="3">DSM 18016</strain>
    </source>
</reference>
<accession>A0A1M6RZT7</accession>
<dbReference type="RefSeq" id="WP_084081308.1">
    <property type="nucleotide sequence ID" value="NZ_FRAM01000002.1"/>
</dbReference>
<dbReference type="AlphaFoldDB" id="A0A1M6RZT7"/>
<keyword evidence="3" id="KW-1185">Reference proteome</keyword>
<evidence type="ECO:0000259" key="1">
    <source>
        <dbReference type="Pfam" id="PF10988"/>
    </source>
</evidence>
<dbReference type="EMBL" id="FRAM01000002">
    <property type="protein sequence ID" value="SHK37900.1"/>
    <property type="molecule type" value="Genomic_DNA"/>
</dbReference>
<evidence type="ECO:0000313" key="3">
    <source>
        <dbReference type="Proteomes" id="UP000184498"/>
    </source>
</evidence>